<dbReference type="AlphaFoldDB" id="A0A9P5TC49"/>
<reference evidence="10" key="1">
    <citation type="submission" date="2019-10" db="EMBL/GenBank/DDBJ databases">
        <authorList>
            <consortium name="DOE Joint Genome Institute"/>
            <person name="Kuo A."/>
            <person name="Miyauchi S."/>
            <person name="Kiss E."/>
            <person name="Drula E."/>
            <person name="Kohler A."/>
            <person name="Sanchez-Garcia M."/>
            <person name="Andreopoulos B."/>
            <person name="Barry K.W."/>
            <person name="Bonito G."/>
            <person name="Buee M."/>
            <person name="Carver A."/>
            <person name="Chen C."/>
            <person name="Cichocki N."/>
            <person name="Clum A."/>
            <person name="Culley D."/>
            <person name="Crous P.W."/>
            <person name="Fauchery L."/>
            <person name="Girlanda M."/>
            <person name="Hayes R."/>
            <person name="Keri Z."/>
            <person name="LaButti K."/>
            <person name="Lipzen A."/>
            <person name="Lombard V."/>
            <person name="Magnuson J."/>
            <person name="Maillard F."/>
            <person name="Morin E."/>
            <person name="Murat C."/>
            <person name="Nolan M."/>
            <person name="Ohm R."/>
            <person name="Pangilinan J."/>
            <person name="Pereira M."/>
            <person name="Perotto S."/>
            <person name="Peter M."/>
            <person name="Riley R."/>
            <person name="Sitrit Y."/>
            <person name="Stielow B."/>
            <person name="Szollosi G."/>
            <person name="Zifcakova L."/>
            <person name="Stursova M."/>
            <person name="Spatafora J.W."/>
            <person name="Tedersoo L."/>
            <person name="Vaario L.-M."/>
            <person name="Yamada A."/>
            <person name="Yan M."/>
            <person name="Wang P."/>
            <person name="Xu J."/>
            <person name="Bruns T."/>
            <person name="Baldrian P."/>
            <person name="Vilgalys R."/>
            <person name="Henrissat B."/>
            <person name="Grigoriev I.V."/>
            <person name="Hibbett D."/>
            <person name="Nagy L.G."/>
            <person name="Martin F.M."/>
        </authorList>
    </citation>
    <scope>NUCLEOTIDE SEQUENCE</scope>
    <source>
        <strain evidence="10">Prilba</strain>
    </source>
</reference>
<evidence type="ECO:0000313" key="11">
    <source>
        <dbReference type="Proteomes" id="UP000759537"/>
    </source>
</evidence>
<dbReference type="GO" id="GO:0006397">
    <property type="term" value="P:mRNA processing"/>
    <property type="evidence" value="ECO:0007669"/>
    <property type="project" value="UniProtKB-KW"/>
</dbReference>
<feature type="compositionally biased region" description="Basic and acidic residues" evidence="8">
    <location>
        <begin position="290"/>
        <end position="308"/>
    </location>
</feature>
<evidence type="ECO:0000256" key="4">
    <source>
        <dbReference type="ARBA" id="ARBA00023015"/>
    </source>
</evidence>
<evidence type="ECO:0000256" key="1">
    <source>
        <dbReference type="ARBA" id="ARBA00004123"/>
    </source>
</evidence>
<dbReference type="PANTHER" id="PTHR12707">
    <property type="entry name" value="PINN"/>
    <property type="match status" value="1"/>
</dbReference>
<dbReference type="EMBL" id="WHVB01000004">
    <property type="protein sequence ID" value="KAF8483711.1"/>
    <property type="molecule type" value="Genomic_DNA"/>
</dbReference>
<keyword evidence="4" id="KW-0805">Transcription regulation</keyword>
<feature type="domain" description="Pinin/SDK/MemA protein" evidence="9">
    <location>
        <begin position="51"/>
        <end position="147"/>
    </location>
</feature>
<evidence type="ECO:0000313" key="10">
    <source>
        <dbReference type="EMBL" id="KAF8483711.1"/>
    </source>
</evidence>
<accession>A0A9P5TC49</accession>
<feature type="region of interest" description="Disordered" evidence="8">
    <location>
        <begin position="223"/>
        <end position="316"/>
    </location>
</feature>
<dbReference type="GO" id="GO:0071013">
    <property type="term" value="C:catalytic step 2 spliceosome"/>
    <property type="evidence" value="ECO:0007669"/>
    <property type="project" value="TreeGrafter"/>
</dbReference>
<dbReference type="InterPro" id="IPR006786">
    <property type="entry name" value="Pinin_SDK_MemA"/>
</dbReference>
<feature type="region of interest" description="Disordered" evidence="8">
    <location>
        <begin position="26"/>
        <end position="121"/>
    </location>
</feature>
<evidence type="ECO:0000256" key="3">
    <source>
        <dbReference type="ARBA" id="ARBA00022664"/>
    </source>
</evidence>
<dbReference type="GO" id="GO:0008380">
    <property type="term" value="P:RNA splicing"/>
    <property type="evidence" value="ECO:0007669"/>
    <property type="project" value="UniProtKB-KW"/>
</dbReference>
<feature type="compositionally biased region" description="Low complexity" evidence="8">
    <location>
        <begin position="26"/>
        <end position="37"/>
    </location>
</feature>
<evidence type="ECO:0000256" key="6">
    <source>
        <dbReference type="ARBA" id="ARBA00023187"/>
    </source>
</evidence>
<proteinExistence type="inferred from homology"/>
<evidence type="ECO:0000259" key="9">
    <source>
        <dbReference type="Pfam" id="PF04696"/>
    </source>
</evidence>
<dbReference type="OrthoDB" id="330772at2759"/>
<comment type="subcellular location">
    <subcellularLocation>
        <location evidence="1">Nucleus</location>
    </subcellularLocation>
</comment>
<protein>
    <recommendedName>
        <fullName evidence="9">Pinin/SDK/MemA protein domain-containing protein</fullName>
    </recommendedName>
</protein>
<keyword evidence="7" id="KW-0539">Nucleus</keyword>
<feature type="compositionally biased region" description="Basic and acidic residues" evidence="8">
    <location>
        <begin position="70"/>
        <end position="121"/>
    </location>
</feature>
<dbReference type="Proteomes" id="UP000759537">
    <property type="component" value="Unassembled WGS sequence"/>
</dbReference>
<dbReference type="Pfam" id="PF04696">
    <property type="entry name" value="Pinin_SDK_memA"/>
    <property type="match status" value="1"/>
</dbReference>
<reference evidence="10" key="2">
    <citation type="journal article" date="2020" name="Nat. Commun.">
        <title>Large-scale genome sequencing of mycorrhizal fungi provides insights into the early evolution of symbiotic traits.</title>
        <authorList>
            <person name="Miyauchi S."/>
            <person name="Kiss E."/>
            <person name="Kuo A."/>
            <person name="Drula E."/>
            <person name="Kohler A."/>
            <person name="Sanchez-Garcia M."/>
            <person name="Morin E."/>
            <person name="Andreopoulos B."/>
            <person name="Barry K.W."/>
            <person name="Bonito G."/>
            <person name="Buee M."/>
            <person name="Carver A."/>
            <person name="Chen C."/>
            <person name="Cichocki N."/>
            <person name="Clum A."/>
            <person name="Culley D."/>
            <person name="Crous P.W."/>
            <person name="Fauchery L."/>
            <person name="Girlanda M."/>
            <person name="Hayes R.D."/>
            <person name="Keri Z."/>
            <person name="LaButti K."/>
            <person name="Lipzen A."/>
            <person name="Lombard V."/>
            <person name="Magnuson J."/>
            <person name="Maillard F."/>
            <person name="Murat C."/>
            <person name="Nolan M."/>
            <person name="Ohm R.A."/>
            <person name="Pangilinan J."/>
            <person name="Pereira M.F."/>
            <person name="Perotto S."/>
            <person name="Peter M."/>
            <person name="Pfister S."/>
            <person name="Riley R."/>
            <person name="Sitrit Y."/>
            <person name="Stielow J.B."/>
            <person name="Szollosi G."/>
            <person name="Zifcakova L."/>
            <person name="Stursova M."/>
            <person name="Spatafora J.W."/>
            <person name="Tedersoo L."/>
            <person name="Vaario L.M."/>
            <person name="Yamada A."/>
            <person name="Yan M."/>
            <person name="Wang P."/>
            <person name="Xu J."/>
            <person name="Bruns T."/>
            <person name="Baldrian P."/>
            <person name="Vilgalys R."/>
            <person name="Dunand C."/>
            <person name="Henrissat B."/>
            <person name="Grigoriev I.V."/>
            <person name="Hibbett D."/>
            <person name="Nagy L.G."/>
            <person name="Martin F.M."/>
        </authorList>
    </citation>
    <scope>NUCLEOTIDE SEQUENCE</scope>
    <source>
        <strain evidence="10">Prilba</strain>
    </source>
</reference>
<organism evidence="10 11">
    <name type="scientific">Russula ochroleuca</name>
    <dbReference type="NCBI Taxonomy" id="152965"/>
    <lineage>
        <taxon>Eukaryota</taxon>
        <taxon>Fungi</taxon>
        <taxon>Dikarya</taxon>
        <taxon>Basidiomycota</taxon>
        <taxon>Agaricomycotina</taxon>
        <taxon>Agaricomycetes</taxon>
        <taxon>Russulales</taxon>
        <taxon>Russulaceae</taxon>
        <taxon>Russula</taxon>
    </lineage>
</organism>
<evidence type="ECO:0000256" key="2">
    <source>
        <dbReference type="ARBA" id="ARBA00010386"/>
    </source>
</evidence>
<keyword evidence="5" id="KW-0804">Transcription</keyword>
<feature type="compositionally biased region" description="Basic and acidic residues" evidence="8">
    <location>
        <begin position="43"/>
        <end position="52"/>
    </location>
</feature>
<dbReference type="InterPro" id="IPR039853">
    <property type="entry name" value="Pinin"/>
</dbReference>
<comment type="caution">
    <text evidence="10">The sequence shown here is derived from an EMBL/GenBank/DDBJ whole genome shotgun (WGS) entry which is preliminary data.</text>
</comment>
<comment type="similarity">
    <text evidence="2">Belongs to the pinin family.</text>
</comment>
<dbReference type="PANTHER" id="PTHR12707:SF0">
    <property type="entry name" value="PININ"/>
    <property type="match status" value="1"/>
</dbReference>
<name>A0A9P5TC49_9AGAM</name>
<gene>
    <name evidence="10" type="ORF">DFH94DRAFT_723646</name>
</gene>
<evidence type="ECO:0000256" key="8">
    <source>
        <dbReference type="SAM" id="MobiDB-lite"/>
    </source>
</evidence>
<evidence type="ECO:0000256" key="5">
    <source>
        <dbReference type="ARBA" id="ARBA00023163"/>
    </source>
</evidence>
<evidence type="ECO:0000256" key="7">
    <source>
        <dbReference type="ARBA" id="ARBA00023242"/>
    </source>
</evidence>
<feature type="compositionally biased region" description="Basic and acidic residues" evidence="8">
    <location>
        <begin position="223"/>
        <end position="245"/>
    </location>
</feature>
<keyword evidence="3" id="KW-0507">mRNA processing</keyword>
<sequence>MSTDEPIQVSGNDQPLDTDATMQDVQPAQATAAAAAAPKKRPRLDLTIEPRERKRGKSMFGLLVGTLNKAKTEDQARNASEAAKKRQLIDKRLQDRLRKETDSVRRAEEAKKDKHTANRKEEEIQLKNTIHRLRRSRLPILANFLLTSDVITSDDSSPPPSHKWTLEPLRSHPPPLYYLPAVLTPSQEAFIAKRKAEAAETAEKEWSAFLGERETAINEIRELRQRVSEEEARKQVERESAKAEDESGQGAVHSTDKTGSSNPELSPSEPRMDVDETATEEGQGPTSKQDGPKPDEPERKDDSAAMHADDEDAVEY</sequence>
<keyword evidence="6" id="KW-0508">mRNA splicing</keyword>
<keyword evidence="11" id="KW-1185">Reference proteome</keyword>